<feature type="compositionally biased region" description="Low complexity" evidence="1">
    <location>
        <begin position="483"/>
        <end position="494"/>
    </location>
</feature>
<feature type="compositionally biased region" description="Pro residues" evidence="1">
    <location>
        <begin position="456"/>
        <end position="471"/>
    </location>
</feature>
<feature type="region of interest" description="Disordered" evidence="1">
    <location>
        <begin position="355"/>
        <end position="496"/>
    </location>
</feature>
<dbReference type="Proteomes" id="UP001054857">
    <property type="component" value="Unassembled WGS sequence"/>
</dbReference>
<name>A0AAD3DIS6_9CHLO</name>
<dbReference type="InterPro" id="IPR013702">
    <property type="entry name" value="FIST_domain_N"/>
</dbReference>
<proteinExistence type="predicted"/>
<feature type="region of interest" description="Disordered" evidence="1">
    <location>
        <begin position="209"/>
        <end position="228"/>
    </location>
</feature>
<feature type="compositionally biased region" description="Polar residues" evidence="1">
    <location>
        <begin position="380"/>
        <end position="393"/>
    </location>
</feature>
<accession>A0AAD3DIS6</accession>
<evidence type="ECO:0000313" key="4">
    <source>
        <dbReference type="Proteomes" id="UP001054857"/>
    </source>
</evidence>
<organism evidence="3 4">
    <name type="scientific">Astrephomene gubernaculifera</name>
    <dbReference type="NCBI Taxonomy" id="47775"/>
    <lineage>
        <taxon>Eukaryota</taxon>
        <taxon>Viridiplantae</taxon>
        <taxon>Chlorophyta</taxon>
        <taxon>core chlorophytes</taxon>
        <taxon>Chlorophyceae</taxon>
        <taxon>CS clade</taxon>
        <taxon>Chlamydomonadales</taxon>
        <taxon>Astrephomenaceae</taxon>
        <taxon>Astrephomene</taxon>
    </lineage>
</organism>
<comment type="caution">
    <text evidence="3">The sequence shown here is derived from an EMBL/GenBank/DDBJ whole genome shotgun (WGS) entry which is preliminary data.</text>
</comment>
<evidence type="ECO:0000313" key="3">
    <source>
        <dbReference type="EMBL" id="GFR41157.1"/>
    </source>
</evidence>
<feature type="compositionally biased region" description="Low complexity" evidence="1">
    <location>
        <begin position="395"/>
        <end position="412"/>
    </location>
</feature>
<dbReference type="Pfam" id="PF08495">
    <property type="entry name" value="FIST"/>
    <property type="match status" value="1"/>
</dbReference>
<dbReference type="AlphaFoldDB" id="A0AAD3DIS6"/>
<sequence>MRCRLAARWACATTHAAAPGPPSARNGAGTARGLFFVSASYRGRSLLTAATELVARVKEAMGAGRPPHLVTLFATPHQEYGAGLADLPQYVRALMVDEGLPPPLIIGGVLRGVAGGGFGPADCEPGVALLAAHLPGVRLLTFHTTQGSLPALSGGSWADVMLASRGGAAQSPAARDAAAATMAVGTARSGATATAAVTAASVAGIGRAGGGAAGSSSSPPPPPPTLPRATSAAALLLSSPHFLAVEELLQRFGQVAPSMKVVGGVTAPGAWGESESEWGALWLNDRTFAQGAVGCVLLGDFKFDTVVSPGFRGAGPLMRVTAARGQLVMELDGQPVQQPLRRAISAALHSGESASTLKMGVGDATSSNTSSSSGIAGRPGSSSTTADANSHSQRPPHTAPHLSHPAAPTSASHTHHHHHHPQLPAQQSTQPSSLAPPGLQPSPASGHPPAAAPQLGSPPPPLGSPPPPLGSPPQLVTRGWGFQQGPQQRPLLGLNTTAPVAPGTLLQVHMQDYPAAESHMRQRLRAYSEELPPAVAAAQGAVGVLALSCSGLPFFGDEEVASCLPGAALAGGTLEGEICSTVEGQPSRLHTFTSCFALIRAAGVDDGAPVHDACSGTAAAGGGSAHEPAGG</sequence>
<feature type="compositionally biased region" description="Low complexity" evidence="1">
    <location>
        <begin position="441"/>
        <end position="455"/>
    </location>
</feature>
<gene>
    <name evidence="3" type="ORF">Agub_g1821</name>
</gene>
<dbReference type="EMBL" id="BMAR01000001">
    <property type="protein sequence ID" value="GFR41157.1"/>
    <property type="molecule type" value="Genomic_DNA"/>
</dbReference>
<evidence type="ECO:0000256" key="1">
    <source>
        <dbReference type="SAM" id="MobiDB-lite"/>
    </source>
</evidence>
<protein>
    <recommendedName>
        <fullName evidence="2">FIST domain-containing protein</fullName>
    </recommendedName>
</protein>
<keyword evidence="4" id="KW-1185">Reference proteome</keyword>
<evidence type="ECO:0000259" key="2">
    <source>
        <dbReference type="SMART" id="SM00897"/>
    </source>
</evidence>
<reference evidence="3 4" key="1">
    <citation type="journal article" date="2021" name="Sci. Rep.">
        <title>Genome sequencing of the multicellular alga Astrephomene provides insights into convergent evolution of germ-soma differentiation.</title>
        <authorList>
            <person name="Yamashita S."/>
            <person name="Yamamoto K."/>
            <person name="Matsuzaki R."/>
            <person name="Suzuki S."/>
            <person name="Yamaguchi H."/>
            <person name="Hirooka S."/>
            <person name="Minakuchi Y."/>
            <person name="Miyagishima S."/>
            <person name="Kawachi M."/>
            <person name="Toyoda A."/>
            <person name="Nozaki H."/>
        </authorList>
    </citation>
    <scope>NUCLEOTIDE SEQUENCE [LARGE SCALE GENOMIC DNA]</scope>
    <source>
        <strain evidence="3 4">NIES-4017</strain>
    </source>
</reference>
<dbReference type="SMART" id="SM00897">
    <property type="entry name" value="FIST"/>
    <property type="match status" value="1"/>
</dbReference>
<feature type="domain" description="FIST" evidence="2">
    <location>
        <begin position="66"/>
        <end position="335"/>
    </location>
</feature>